<evidence type="ECO:0000313" key="8">
    <source>
        <dbReference type="EMBL" id="KAK1735892.1"/>
    </source>
</evidence>
<accession>A0AAD8XYN3</accession>
<keyword evidence="5 7" id="KW-0472">Membrane</keyword>
<dbReference type="PANTHER" id="PTHR10057">
    <property type="entry name" value="PERIPHERAL-TYPE BENZODIAZEPINE RECEPTOR"/>
    <property type="match status" value="1"/>
</dbReference>
<evidence type="ECO:0000256" key="4">
    <source>
        <dbReference type="ARBA" id="ARBA00022989"/>
    </source>
</evidence>
<keyword evidence="4 7" id="KW-1133">Transmembrane helix</keyword>
<dbReference type="InterPro" id="IPR004307">
    <property type="entry name" value="TspO_MBR"/>
</dbReference>
<dbReference type="PANTHER" id="PTHR10057:SF0">
    <property type="entry name" value="TRANSLOCATOR PROTEIN"/>
    <property type="match status" value="1"/>
</dbReference>
<feature type="transmembrane region" description="Helical" evidence="7">
    <location>
        <begin position="79"/>
        <end position="98"/>
    </location>
</feature>
<dbReference type="GO" id="GO:0016020">
    <property type="term" value="C:membrane"/>
    <property type="evidence" value="ECO:0007669"/>
    <property type="project" value="UniProtKB-SubCell"/>
</dbReference>
<keyword evidence="9" id="KW-1185">Reference proteome</keyword>
<dbReference type="CDD" id="cd15904">
    <property type="entry name" value="TSPO_MBR"/>
    <property type="match status" value="1"/>
</dbReference>
<gene>
    <name evidence="8" type="ORF">QTG54_013598</name>
</gene>
<dbReference type="AlphaFoldDB" id="A0AAD8XYN3"/>
<dbReference type="FunFam" id="1.20.1260.100:FF:000001">
    <property type="entry name" value="translocator protein 2"/>
    <property type="match status" value="1"/>
</dbReference>
<evidence type="ECO:0000256" key="1">
    <source>
        <dbReference type="ARBA" id="ARBA00004141"/>
    </source>
</evidence>
<dbReference type="EMBL" id="JATAAI010000032">
    <property type="protein sequence ID" value="KAK1735892.1"/>
    <property type="molecule type" value="Genomic_DNA"/>
</dbReference>
<evidence type="ECO:0000256" key="3">
    <source>
        <dbReference type="ARBA" id="ARBA00022692"/>
    </source>
</evidence>
<evidence type="ECO:0000256" key="7">
    <source>
        <dbReference type="SAM" id="Phobius"/>
    </source>
</evidence>
<comment type="caution">
    <text evidence="8">The sequence shown here is derived from an EMBL/GenBank/DDBJ whole genome shotgun (WGS) entry which is preliminary data.</text>
</comment>
<evidence type="ECO:0000256" key="2">
    <source>
        <dbReference type="ARBA" id="ARBA00007524"/>
    </source>
</evidence>
<feature type="transmembrane region" description="Helical" evidence="7">
    <location>
        <begin position="177"/>
        <end position="196"/>
    </location>
</feature>
<name>A0AAD8XYN3_9STRA</name>
<organism evidence="8 9">
    <name type="scientific">Skeletonema marinoi</name>
    <dbReference type="NCBI Taxonomy" id="267567"/>
    <lineage>
        <taxon>Eukaryota</taxon>
        <taxon>Sar</taxon>
        <taxon>Stramenopiles</taxon>
        <taxon>Ochrophyta</taxon>
        <taxon>Bacillariophyta</taxon>
        <taxon>Coscinodiscophyceae</taxon>
        <taxon>Thalassiosirophycidae</taxon>
        <taxon>Thalassiosirales</taxon>
        <taxon>Skeletonemataceae</taxon>
        <taxon>Skeletonema</taxon>
        <taxon>Skeletonema marinoi-dohrnii complex</taxon>
    </lineage>
</organism>
<evidence type="ECO:0000256" key="5">
    <source>
        <dbReference type="ARBA" id="ARBA00023136"/>
    </source>
</evidence>
<evidence type="ECO:0000256" key="6">
    <source>
        <dbReference type="SAM" id="MobiDB-lite"/>
    </source>
</evidence>
<reference evidence="8" key="1">
    <citation type="submission" date="2023-06" db="EMBL/GenBank/DDBJ databases">
        <title>Survivors Of The Sea: Transcriptome response of Skeletonema marinoi to long-term dormancy.</title>
        <authorList>
            <person name="Pinder M.I.M."/>
            <person name="Kourtchenko O."/>
            <person name="Robertson E.K."/>
            <person name="Larsson T."/>
            <person name="Maumus F."/>
            <person name="Osuna-Cruz C.M."/>
            <person name="Vancaester E."/>
            <person name="Stenow R."/>
            <person name="Vandepoele K."/>
            <person name="Ploug H."/>
            <person name="Bruchert V."/>
            <person name="Godhe A."/>
            <person name="Topel M."/>
        </authorList>
    </citation>
    <scope>NUCLEOTIDE SEQUENCE</scope>
    <source>
        <strain evidence="8">R05AC</strain>
    </source>
</reference>
<dbReference type="Proteomes" id="UP001224775">
    <property type="component" value="Unassembled WGS sequence"/>
</dbReference>
<dbReference type="InterPro" id="IPR038330">
    <property type="entry name" value="TspO/MBR-related_sf"/>
</dbReference>
<comment type="similarity">
    <text evidence="2">Belongs to the TspO/BZRP family.</text>
</comment>
<proteinExistence type="inferred from homology"/>
<dbReference type="Gene3D" id="1.20.1260.100">
    <property type="entry name" value="TspO/MBR protein"/>
    <property type="match status" value="1"/>
</dbReference>
<keyword evidence="3 7" id="KW-0812">Transmembrane</keyword>
<dbReference type="Pfam" id="PF03073">
    <property type="entry name" value="TspO_MBR"/>
    <property type="match status" value="1"/>
</dbReference>
<feature type="transmembrane region" description="Helical" evidence="7">
    <location>
        <begin position="119"/>
        <end position="141"/>
    </location>
</feature>
<feature type="transmembrane region" description="Helical" evidence="7">
    <location>
        <begin position="202"/>
        <end position="222"/>
    </location>
</feature>
<feature type="region of interest" description="Disordered" evidence="6">
    <location>
        <begin position="48"/>
        <end position="68"/>
    </location>
</feature>
<evidence type="ECO:0000313" key="9">
    <source>
        <dbReference type="Proteomes" id="UP001224775"/>
    </source>
</evidence>
<protein>
    <submittedName>
        <fullName evidence="8">Translocator protein</fullName>
    </submittedName>
</protein>
<comment type="subcellular location">
    <subcellularLocation>
        <location evidence="1">Membrane</location>
        <topology evidence="1">Multi-pass membrane protein</topology>
    </subcellularLocation>
</comment>
<sequence>MTRIYQMNMAKMTLKRTATALLCLIVGLLVVQDVASFVAPPASPAVVSSRTNNHHHHHSKVANPSTSTTTTLHATIPSWTYYSLAHVIGGTTGTPIVISGTKKGGWFDRIPKPKINPPNFVFGPVWTLLYSLMGVSVSRIIKASSPQSSFVLKLWYGHYALNLIWAPIFFGLKRFRLGFMISSLLVLTLGGILPLYHAIDPIAAYLQIPYLLWLSFATVLNYQFCVLNPANGIGVNEAMRQADLIKKEEESGGEYTDDMFQSDLKELQRAAAEYAGL</sequence>
<dbReference type="GO" id="GO:0033013">
    <property type="term" value="P:tetrapyrrole metabolic process"/>
    <property type="evidence" value="ECO:0007669"/>
    <property type="project" value="UniProtKB-ARBA"/>
</dbReference>
<feature type="transmembrane region" description="Helical" evidence="7">
    <location>
        <begin position="153"/>
        <end position="170"/>
    </location>
</feature>